<feature type="transmembrane region" description="Helical" evidence="1">
    <location>
        <begin position="223"/>
        <end position="248"/>
    </location>
</feature>
<keyword evidence="1" id="KW-0812">Transmembrane</keyword>
<feature type="transmembrane region" description="Helical" evidence="1">
    <location>
        <begin position="49"/>
        <end position="71"/>
    </location>
</feature>
<organism evidence="2 3">
    <name type="scientific">Microbacterium marinilacus</name>
    <dbReference type="NCBI Taxonomy" id="415209"/>
    <lineage>
        <taxon>Bacteria</taxon>
        <taxon>Bacillati</taxon>
        <taxon>Actinomycetota</taxon>
        <taxon>Actinomycetes</taxon>
        <taxon>Micrococcales</taxon>
        <taxon>Microbacteriaceae</taxon>
        <taxon>Microbacterium</taxon>
    </lineage>
</organism>
<comment type="caution">
    <text evidence="2">The sequence shown here is derived from an EMBL/GenBank/DDBJ whole genome shotgun (WGS) entry which is preliminary data.</text>
</comment>
<dbReference type="PANTHER" id="PTHR23542">
    <property type="match status" value="1"/>
</dbReference>
<gene>
    <name evidence="2" type="ORF">GCM10022202_01370</name>
</gene>
<dbReference type="Proteomes" id="UP001410795">
    <property type="component" value="Unassembled WGS sequence"/>
</dbReference>
<dbReference type="RefSeq" id="WP_221857646.1">
    <property type="nucleotide sequence ID" value="NZ_BAAAYV010000002.1"/>
</dbReference>
<feature type="transmembrane region" description="Helical" evidence="1">
    <location>
        <begin position="147"/>
        <end position="172"/>
    </location>
</feature>
<dbReference type="InterPro" id="IPR036259">
    <property type="entry name" value="MFS_trans_sf"/>
</dbReference>
<feature type="transmembrane region" description="Helical" evidence="1">
    <location>
        <begin position="377"/>
        <end position="395"/>
    </location>
</feature>
<feature type="transmembrane region" description="Helical" evidence="1">
    <location>
        <begin position="109"/>
        <end position="126"/>
    </location>
</feature>
<evidence type="ECO:0000256" key="1">
    <source>
        <dbReference type="SAM" id="Phobius"/>
    </source>
</evidence>
<feature type="transmembrane region" description="Helical" evidence="1">
    <location>
        <begin position="311"/>
        <end position="333"/>
    </location>
</feature>
<feature type="transmembrane region" description="Helical" evidence="1">
    <location>
        <begin position="20"/>
        <end position="43"/>
    </location>
</feature>
<feature type="transmembrane region" description="Helical" evidence="1">
    <location>
        <begin position="83"/>
        <end position="103"/>
    </location>
</feature>
<accession>A0ABP7B175</accession>
<evidence type="ECO:0000313" key="3">
    <source>
        <dbReference type="Proteomes" id="UP001410795"/>
    </source>
</evidence>
<protein>
    <submittedName>
        <fullName evidence="2">MFS transporter</fullName>
    </submittedName>
</protein>
<dbReference type="SUPFAM" id="SSF103473">
    <property type="entry name" value="MFS general substrate transporter"/>
    <property type="match status" value="1"/>
</dbReference>
<dbReference type="InterPro" id="IPR011701">
    <property type="entry name" value="MFS"/>
</dbReference>
<dbReference type="PANTHER" id="PTHR23542:SF1">
    <property type="entry name" value="MAJOR FACILITATOR SUPERFAMILY (MFS) PROFILE DOMAIN-CONTAINING PROTEIN"/>
    <property type="match status" value="1"/>
</dbReference>
<feature type="transmembrane region" description="Helical" evidence="1">
    <location>
        <begin position="254"/>
        <end position="276"/>
    </location>
</feature>
<keyword evidence="3" id="KW-1185">Reference proteome</keyword>
<keyword evidence="1" id="KW-1133">Transmembrane helix</keyword>
<keyword evidence="1" id="KW-0472">Membrane</keyword>
<proteinExistence type="predicted"/>
<dbReference type="Gene3D" id="1.20.1250.20">
    <property type="entry name" value="MFS general substrate transporter like domains"/>
    <property type="match status" value="2"/>
</dbReference>
<reference evidence="3" key="1">
    <citation type="journal article" date="2019" name="Int. J. Syst. Evol. Microbiol.">
        <title>The Global Catalogue of Microorganisms (GCM) 10K type strain sequencing project: providing services to taxonomists for standard genome sequencing and annotation.</title>
        <authorList>
            <consortium name="The Broad Institute Genomics Platform"/>
            <consortium name="The Broad Institute Genome Sequencing Center for Infectious Disease"/>
            <person name="Wu L."/>
            <person name="Ma J."/>
        </authorList>
    </citation>
    <scope>NUCLEOTIDE SEQUENCE [LARGE SCALE GENOMIC DNA]</scope>
    <source>
        <strain evidence="3">JCM 16546</strain>
    </source>
</reference>
<feature type="transmembrane region" description="Helical" evidence="1">
    <location>
        <begin position="178"/>
        <end position="202"/>
    </location>
</feature>
<evidence type="ECO:0000313" key="2">
    <source>
        <dbReference type="EMBL" id="GAA3645856.1"/>
    </source>
</evidence>
<dbReference type="Pfam" id="PF07690">
    <property type="entry name" value="MFS_1"/>
    <property type="match status" value="1"/>
</dbReference>
<feature type="transmembrane region" description="Helical" evidence="1">
    <location>
        <begin position="288"/>
        <end position="305"/>
    </location>
</feature>
<name>A0ABP7B175_9MICO</name>
<sequence>MPSPRTPRYLDVLAIPHVPLTFGTALLGRAAYALVILPLLYAVQETSGSIALAGVAIALYGAGASLLAPVRAWLIDRHGATRVLVPLVLAFGGTLTAAGAWSLAGGHEWFLLIAAGLAGVVAPPLGPTMRVAWGSLAPGPSALRKALSLDAVMEELLYLAGPAAAGVALAFLPPGAVLLAPAALVLVGGLGFVCTSAVRAMVPAPDAGDAAFAVPSLLGDRAFVAVLVPALVAGGVSGALSVAVPVVLQGDGGPAAAGIALGLFAGGSAVGGLLFGALRVPGGAVRQLVLLSGALLGTTSLLSLVSGAVTVSVVLAGAGLFFSPVMIVAYVAAQLAGGEHRQNAATTWVNTSHNLGSSAGSALAGVLIQATTVPLTMAAFALCGCALLVLSGVLARAQR</sequence>
<dbReference type="EMBL" id="BAAAYV010000002">
    <property type="protein sequence ID" value="GAA3645856.1"/>
    <property type="molecule type" value="Genomic_DNA"/>
</dbReference>